<dbReference type="Proteomes" id="UP000198412">
    <property type="component" value="Unassembled WGS sequence"/>
</dbReference>
<sequence>MENSNLEEQKYIRAKKKVKAIKGFYVHLTVYILVNLFLIITRAFSNDGFEDLWQWQTYNTAIFWGIGIVFHAFNVFGMNFLLGSNWEERKIKEMMDKDKKKDLWE</sequence>
<feature type="domain" description="2TM" evidence="2">
    <location>
        <begin position="13"/>
        <end position="96"/>
    </location>
</feature>
<evidence type="ECO:0000256" key="1">
    <source>
        <dbReference type="SAM" id="Phobius"/>
    </source>
</evidence>
<name>A0A238VDU0_9FLAO</name>
<feature type="transmembrane region" description="Helical" evidence="1">
    <location>
        <begin position="21"/>
        <end position="41"/>
    </location>
</feature>
<feature type="transmembrane region" description="Helical" evidence="1">
    <location>
        <begin position="61"/>
        <end position="82"/>
    </location>
</feature>
<reference evidence="4" key="1">
    <citation type="submission" date="2017-06" db="EMBL/GenBank/DDBJ databases">
        <authorList>
            <person name="Varghese N."/>
            <person name="Submissions S."/>
        </authorList>
    </citation>
    <scope>NUCLEOTIDE SEQUENCE [LARGE SCALE GENOMIC DNA]</scope>
    <source>
        <strain evidence="4">DSM 27993</strain>
    </source>
</reference>
<dbReference type="RefSeq" id="WP_176420212.1">
    <property type="nucleotide sequence ID" value="NZ_FZNX01000001.1"/>
</dbReference>
<proteinExistence type="predicted"/>
<dbReference type="EMBL" id="FZNX01000001">
    <property type="protein sequence ID" value="SNR32580.1"/>
    <property type="molecule type" value="Genomic_DNA"/>
</dbReference>
<accession>A0A238VDU0</accession>
<evidence type="ECO:0000259" key="2">
    <source>
        <dbReference type="Pfam" id="PF13239"/>
    </source>
</evidence>
<keyword evidence="1" id="KW-1133">Transmembrane helix</keyword>
<keyword evidence="1" id="KW-0812">Transmembrane</keyword>
<keyword evidence="1" id="KW-0472">Membrane</keyword>
<protein>
    <submittedName>
        <fullName evidence="3">2TM domain-containing protein</fullName>
    </submittedName>
</protein>
<dbReference type="Pfam" id="PF13239">
    <property type="entry name" value="2TM"/>
    <property type="match status" value="1"/>
</dbReference>
<dbReference type="AlphaFoldDB" id="A0A238VDU0"/>
<organism evidence="3 4">
    <name type="scientific">Lutibacter flavus</name>
    <dbReference type="NCBI Taxonomy" id="691689"/>
    <lineage>
        <taxon>Bacteria</taxon>
        <taxon>Pseudomonadati</taxon>
        <taxon>Bacteroidota</taxon>
        <taxon>Flavobacteriia</taxon>
        <taxon>Flavobacteriales</taxon>
        <taxon>Flavobacteriaceae</taxon>
        <taxon>Lutibacter</taxon>
    </lineage>
</organism>
<gene>
    <name evidence="3" type="ORF">SAMN04488111_0347</name>
</gene>
<keyword evidence="4" id="KW-1185">Reference proteome</keyword>
<evidence type="ECO:0000313" key="3">
    <source>
        <dbReference type="EMBL" id="SNR32580.1"/>
    </source>
</evidence>
<dbReference type="InterPro" id="IPR025698">
    <property type="entry name" value="2TM_dom"/>
</dbReference>
<evidence type="ECO:0000313" key="4">
    <source>
        <dbReference type="Proteomes" id="UP000198412"/>
    </source>
</evidence>